<comment type="caution">
    <text evidence="2">The sequence shown here is derived from an EMBL/GenBank/DDBJ whole genome shotgun (WGS) entry which is preliminary data.</text>
</comment>
<organism evidence="2 3">
    <name type="scientific">Photobacterium aphoticum</name>
    <dbReference type="NCBI Taxonomy" id="754436"/>
    <lineage>
        <taxon>Bacteria</taxon>
        <taxon>Pseudomonadati</taxon>
        <taxon>Pseudomonadota</taxon>
        <taxon>Gammaproteobacteria</taxon>
        <taxon>Vibrionales</taxon>
        <taxon>Vibrionaceae</taxon>
        <taxon>Photobacterium</taxon>
    </lineage>
</organism>
<accession>A0A090QW21</accession>
<sequence length="43" mass="4988">MREMLRAEYRVKARLWFCGSVVLWFCGSVVLWFCGSANPLPHA</sequence>
<evidence type="ECO:0000256" key="1">
    <source>
        <dbReference type="SAM" id="Phobius"/>
    </source>
</evidence>
<dbReference type="Proteomes" id="UP000029227">
    <property type="component" value="Unassembled WGS sequence"/>
</dbReference>
<dbReference type="AlphaFoldDB" id="A0A090QW21"/>
<evidence type="ECO:0000313" key="2">
    <source>
        <dbReference type="EMBL" id="GAL06039.1"/>
    </source>
</evidence>
<feature type="transmembrane region" description="Helical" evidence="1">
    <location>
        <begin position="12"/>
        <end position="33"/>
    </location>
</feature>
<name>A0A090QW21_9GAMM</name>
<gene>
    <name evidence="2" type="ORF">JCM19237_1679</name>
</gene>
<keyword evidence="1" id="KW-0472">Membrane</keyword>
<dbReference type="EMBL" id="BBMN01000009">
    <property type="protein sequence ID" value="GAL06039.1"/>
    <property type="molecule type" value="Genomic_DNA"/>
</dbReference>
<evidence type="ECO:0000313" key="3">
    <source>
        <dbReference type="Proteomes" id="UP000029227"/>
    </source>
</evidence>
<protein>
    <submittedName>
        <fullName evidence="2">Uncharacterized protein</fullName>
    </submittedName>
</protein>
<keyword evidence="1" id="KW-1133">Transmembrane helix</keyword>
<proteinExistence type="predicted"/>
<keyword evidence="1" id="KW-0812">Transmembrane</keyword>
<reference evidence="2 3" key="1">
    <citation type="journal article" date="2014" name="Genome Announc.">
        <title>Draft Genome Sequences of Two Vibrionaceae Species, Vibrio ponticus C121 and Photobacterium aphoticum C119, Isolated as Coral Reef Microbiota.</title>
        <authorList>
            <person name="Al-saari N."/>
            <person name="Meirelles P.M."/>
            <person name="Mino S."/>
            <person name="Suda W."/>
            <person name="Oshima K."/>
            <person name="Hattori M."/>
            <person name="Ohkuma M."/>
            <person name="Thompson F.L."/>
            <person name="Gomez-Gil B."/>
            <person name="Sawabe T."/>
            <person name="Sawabe T."/>
        </authorList>
    </citation>
    <scope>NUCLEOTIDE SEQUENCE [LARGE SCALE GENOMIC DNA]</scope>
    <source>
        <strain evidence="2 3">JCM 19237</strain>
    </source>
</reference>